<proteinExistence type="predicted"/>
<dbReference type="EMBL" id="ML986741">
    <property type="protein sequence ID" value="KAF2258746.1"/>
    <property type="molecule type" value="Genomic_DNA"/>
</dbReference>
<feature type="domain" description="DUF7587" evidence="2">
    <location>
        <begin position="26"/>
        <end position="160"/>
    </location>
</feature>
<gene>
    <name evidence="3" type="ORF">CC78DRAFT_593994</name>
</gene>
<dbReference type="Proteomes" id="UP000800093">
    <property type="component" value="Unassembled WGS sequence"/>
</dbReference>
<evidence type="ECO:0000313" key="3">
    <source>
        <dbReference type="EMBL" id="KAF2258746.1"/>
    </source>
</evidence>
<protein>
    <recommendedName>
        <fullName evidence="2">DUF7587 domain-containing protein</fullName>
    </recommendedName>
</protein>
<evidence type="ECO:0000259" key="2">
    <source>
        <dbReference type="Pfam" id="PF24494"/>
    </source>
</evidence>
<dbReference type="AlphaFoldDB" id="A0A9P4N4W1"/>
<dbReference type="Pfam" id="PF24494">
    <property type="entry name" value="DUF7587"/>
    <property type="match status" value="1"/>
</dbReference>
<name>A0A9P4N4W1_9PLEO</name>
<reference evidence="4" key="1">
    <citation type="journal article" date="2020" name="Stud. Mycol.">
        <title>101 Dothideomycetes genomes: A test case for predicting lifestyles and emergence of pathogens.</title>
        <authorList>
            <person name="Haridas S."/>
            <person name="Albert R."/>
            <person name="Binder M."/>
            <person name="Bloem J."/>
            <person name="LaButti K."/>
            <person name="Salamov A."/>
            <person name="Andreopoulos B."/>
            <person name="Baker S."/>
            <person name="Barry K."/>
            <person name="Bills G."/>
            <person name="Bluhm B."/>
            <person name="Cannon C."/>
            <person name="Castanera R."/>
            <person name="Culley D."/>
            <person name="Daum C."/>
            <person name="Ezra D."/>
            <person name="Gonzalez J."/>
            <person name="Henrissat B."/>
            <person name="Kuo A."/>
            <person name="Liang C."/>
            <person name="Lipzen A."/>
            <person name="Lutzoni F."/>
            <person name="Magnuson J."/>
            <person name="Mondo S."/>
            <person name="Nolan M."/>
            <person name="Ohm R."/>
            <person name="Pangilinan J."/>
            <person name="Park H.-J."/>
            <person name="Ramirez L."/>
            <person name="Alfaro M."/>
            <person name="Sun H."/>
            <person name="Tritt A."/>
            <person name="Yoshinaga Y."/>
            <person name="Zwiers L.-H."/>
            <person name="Turgeon B."/>
            <person name="Goodwin S."/>
            <person name="Spatafora J."/>
            <person name="Crous P."/>
            <person name="Grigoriev I."/>
        </authorList>
    </citation>
    <scope>NUCLEOTIDE SEQUENCE [LARGE SCALE GENOMIC DNA]</scope>
    <source>
        <strain evidence="4">CBS 304.66</strain>
    </source>
</reference>
<evidence type="ECO:0000256" key="1">
    <source>
        <dbReference type="SAM" id="MobiDB-lite"/>
    </source>
</evidence>
<dbReference type="InterPro" id="IPR056009">
    <property type="entry name" value="DUF7587"/>
</dbReference>
<organism evidence="3 4">
    <name type="scientific">Lojkania enalia</name>
    <dbReference type="NCBI Taxonomy" id="147567"/>
    <lineage>
        <taxon>Eukaryota</taxon>
        <taxon>Fungi</taxon>
        <taxon>Dikarya</taxon>
        <taxon>Ascomycota</taxon>
        <taxon>Pezizomycotina</taxon>
        <taxon>Dothideomycetes</taxon>
        <taxon>Pleosporomycetidae</taxon>
        <taxon>Pleosporales</taxon>
        <taxon>Pleosporales incertae sedis</taxon>
        <taxon>Lojkania</taxon>
    </lineage>
</organism>
<dbReference type="PANTHER" id="PTHR40781:SF1">
    <property type="match status" value="1"/>
</dbReference>
<sequence>MESLSTTPYHAPSVPPPSNTTPPARIPSSVYRVQHAKMQTLYAFAAGFRSKNRSTILNERTLLGTFSVAHLTRQTNISSPFISVYDSLPHAEAVAEMWSGKCGEQCFVVTIDTNYLARGPVFRAADLLGERESEMSEEERWLHKGEYLFLYRIPAEAIRVQTPVGRAPVAGWRAPGGSDKLDKYAGMCR</sequence>
<feature type="region of interest" description="Disordered" evidence="1">
    <location>
        <begin position="1"/>
        <end position="24"/>
    </location>
</feature>
<keyword evidence="4" id="KW-1185">Reference proteome</keyword>
<accession>A0A9P4N4W1</accession>
<comment type="caution">
    <text evidence="3">The sequence shown here is derived from an EMBL/GenBank/DDBJ whole genome shotgun (WGS) entry which is preliminary data.</text>
</comment>
<dbReference type="PANTHER" id="PTHR40781">
    <property type="match status" value="1"/>
</dbReference>
<evidence type="ECO:0000313" key="4">
    <source>
        <dbReference type="Proteomes" id="UP000800093"/>
    </source>
</evidence>
<dbReference type="OrthoDB" id="88561at2759"/>